<dbReference type="AlphaFoldDB" id="A0A835ZA67"/>
<accession>A0A835ZA67</accession>
<dbReference type="EMBL" id="JAFCMP010000050">
    <property type="protein sequence ID" value="KAG5189421.1"/>
    <property type="molecule type" value="Genomic_DNA"/>
</dbReference>
<organism evidence="1 2">
    <name type="scientific">Tribonema minus</name>
    <dbReference type="NCBI Taxonomy" id="303371"/>
    <lineage>
        <taxon>Eukaryota</taxon>
        <taxon>Sar</taxon>
        <taxon>Stramenopiles</taxon>
        <taxon>Ochrophyta</taxon>
        <taxon>PX clade</taxon>
        <taxon>Xanthophyceae</taxon>
        <taxon>Tribonematales</taxon>
        <taxon>Tribonemataceae</taxon>
        <taxon>Tribonema</taxon>
    </lineage>
</organism>
<keyword evidence="2" id="KW-1185">Reference proteome</keyword>
<comment type="caution">
    <text evidence="1">The sequence shown here is derived from an EMBL/GenBank/DDBJ whole genome shotgun (WGS) entry which is preliminary data.</text>
</comment>
<dbReference type="SUPFAM" id="SSF54909">
    <property type="entry name" value="Dimeric alpha+beta barrel"/>
    <property type="match status" value="1"/>
</dbReference>
<dbReference type="Gene3D" id="3.30.70.100">
    <property type="match status" value="1"/>
</dbReference>
<reference evidence="1" key="1">
    <citation type="submission" date="2021-02" db="EMBL/GenBank/DDBJ databases">
        <title>First Annotated Genome of the Yellow-green Alga Tribonema minus.</title>
        <authorList>
            <person name="Mahan K.M."/>
        </authorList>
    </citation>
    <scope>NUCLEOTIDE SEQUENCE</scope>
    <source>
        <strain evidence="1">UTEX B ZZ1240</strain>
    </source>
</reference>
<dbReference type="Proteomes" id="UP000664859">
    <property type="component" value="Unassembled WGS sequence"/>
</dbReference>
<dbReference type="InterPro" id="IPR011008">
    <property type="entry name" value="Dimeric_a/b-barrel"/>
</dbReference>
<sequence>MAVAFGQYTVDSVEKYVAAFTDPEVVAWRKENGIASWKILTSPGEPNQVSVIAEYPSIQAAKDFLANPKTRTIMKDSGIMGPPSITMMEIHKSGSHQ</sequence>
<evidence type="ECO:0000313" key="2">
    <source>
        <dbReference type="Proteomes" id="UP000664859"/>
    </source>
</evidence>
<evidence type="ECO:0008006" key="3">
    <source>
        <dbReference type="Google" id="ProtNLM"/>
    </source>
</evidence>
<protein>
    <recommendedName>
        <fullName evidence="3">ABM domain-containing protein</fullName>
    </recommendedName>
</protein>
<evidence type="ECO:0000313" key="1">
    <source>
        <dbReference type="EMBL" id="KAG5189421.1"/>
    </source>
</evidence>
<gene>
    <name evidence="1" type="ORF">JKP88DRAFT_353071</name>
</gene>
<name>A0A835ZA67_9STRA</name>
<proteinExistence type="predicted"/>